<reference evidence="2" key="1">
    <citation type="journal article" date="2014" name="Int. J. Syst. Evol. Microbiol.">
        <title>Complete genome sequence of Corynebacterium casei LMG S-19264T (=DSM 44701T), isolated from a smear-ripened cheese.</title>
        <authorList>
            <consortium name="US DOE Joint Genome Institute (JGI-PGF)"/>
            <person name="Walter F."/>
            <person name="Albersmeier A."/>
            <person name="Kalinowski J."/>
            <person name="Ruckert C."/>
        </authorList>
    </citation>
    <scope>NUCLEOTIDE SEQUENCE</scope>
    <source>
        <strain evidence="2">KCTC 22169</strain>
    </source>
</reference>
<name>A0A918KDW9_9GAMM</name>
<keyword evidence="1" id="KW-0812">Transmembrane</keyword>
<organism evidence="2 3">
    <name type="scientific">Saccharospirillum salsuginis</name>
    <dbReference type="NCBI Taxonomy" id="418750"/>
    <lineage>
        <taxon>Bacteria</taxon>
        <taxon>Pseudomonadati</taxon>
        <taxon>Pseudomonadota</taxon>
        <taxon>Gammaproteobacteria</taxon>
        <taxon>Oceanospirillales</taxon>
        <taxon>Saccharospirillaceae</taxon>
        <taxon>Saccharospirillum</taxon>
    </lineage>
</organism>
<gene>
    <name evidence="2" type="ORF">GCM10007392_27910</name>
</gene>
<sequence>MGLVGLLVACAIAWLAFAAYLGLTQVLEPVWAAMATGGGCLVFALVVYWIFAVVSRPKAPQSSPGLEALMQQAADPLVRDLIVRHPDRASLAALALGVAAGSSQTARSGILTIVESVLASEVDPEEQRRS</sequence>
<feature type="transmembrane region" description="Helical" evidence="1">
    <location>
        <begin position="34"/>
        <end position="54"/>
    </location>
</feature>
<dbReference type="EMBL" id="BMXR01000006">
    <property type="protein sequence ID" value="GGX58454.1"/>
    <property type="molecule type" value="Genomic_DNA"/>
</dbReference>
<dbReference type="AlphaFoldDB" id="A0A918KDW9"/>
<keyword evidence="1" id="KW-0472">Membrane</keyword>
<reference evidence="2" key="2">
    <citation type="submission" date="2020-09" db="EMBL/GenBank/DDBJ databases">
        <authorList>
            <person name="Sun Q."/>
            <person name="Kim S."/>
        </authorList>
    </citation>
    <scope>NUCLEOTIDE SEQUENCE</scope>
    <source>
        <strain evidence="2">KCTC 22169</strain>
    </source>
</reference>
<keyword evidence="3" id="KW-1185">Reference proteome</keyword>
<accession>A0A918KDW9</accession>
<evidence type="ECO:0000313" key="2">
    <source>
        <dbReference type="EMBL" id="GGX58454.1"/>
    </source>
</evidence>
<evidence type="ECO:0000313" key="3">
    <source>
        <dbReference type="Proteomes" id="UP000626148"/>
    </source>
</evidence>
<protein>
    <submittedName>
        <fullName evidence="2">Uncharacterized protein</fullName>
    </submittedName>
</protein>
<comment type="caution">
    <text evidence="2">The sequence shown here is derived from an EMBL/GenBank/DDBJ whole genome shotgun (WGS) entry which is preliminary data.</text>
</comment>
<keyword evidence="1" id="KW-1133">Transmembrane helix</keyword>
<evidence type="ECO:0000256" key="1">
    <source>
        <dbReference type="SAM" id="Phobius"/>
    </source>
</evidence>
<dbReference type="Proteomes" id="UP000626148">
    <property type="component" value="Unassembled WGS sequence"/>
</dbReference>
<proteinExistence type="predicted"/>